<dbReference type="Proteomes" id="UP001465976">
    <property type="component" value="Unassembled WGS sequence"/>
</dbReference>
<sequence>NSSPERQREQKGRKKRTLGVQAGSGQNEELQKLQHPSACTTSTREGSEEATGSEEPTSLTERSTSSGLRKLPEPDPTENACWRQTVPTRTGGTHMDSSLVGIPGLISVLNQTEQGGGRPGSAQERTGMQGLATTRALPTEMRLLGPSSPSWRSTMRSREAESANKGSLSEPREGGDYGLRLGTSQTRSNRNGDFEGLFGRRPNRGGDDQGSWRR</sequence>
<feature type="compositionally biased region" description="Basic and acidic residues" evidence="1">
    <location>
        <begin position="1"/>
        <end position="10"/>
    </location>
</feature>
<feature type="compositionally biased region" description="Polar residues" evidence="1">
    <location>
        <begin position="54"/>
        <end position="67"/>
    </location>
</feature>
<protein>
    <submittedName>
        <fullName evidence="2">Uncharacterized protein</fullName>
    </submittedName>
</protein>
<evidence type="ECO:0000256" key="1">
    <source>
        <dbReference type="SAM" id="MobiDB-lite"/>
    </source>
</evidence>
<feature type="compositionally biased region" description="Polar residues" evidence="1">
    <location>
        <begin position="182"/>
        <end position="191"/>
    </location>
</feature>
<accession>A0ABR3EU43</accession>
<comment type="caution">
    <text evidence="2">The sequence shown here is derived from an EMBL/GenBank/DDBJ whole genome shotgun (WGS) entry which is preliminary data.</text>
</comment>
<name>A0ABR3EU43_9AGAR</name>
<organism evidence="2 3">
    <name type="scientific">Marasmius crinis-equi</name>
    <dbReference type="NCBI Taxonomy" id="585013"/>
    <lineage>
        <taxon>Eukaryota</taxon>
        <taxon>Fungi</taxon>
        <taxon>Dikarya</taxon>
        <taxon>Basidiomycota</taxon>
        <taxon>Agaricomycotina</taxon>
        <taxon>Agaricomycetes</taxon>
        <taxon>Agaricomycetidae</taxon>
        <taxon>Agaricales</taxon>
        <taxon>Marasmiineae</taxon>
        <taxon>Marasmiaceae</taxon>
        <taxon>Marasmius</taxon>
    </lineage>
</organism>
<evidence type="ECO:0000313" key="2">
    <source>
        <dbReference type="EMBL" id="KAL0566416.1"/>
    </source>
</evidence>
<feature type="compositionally biased region" description="Basic and acidic residues" evidence="1">
    <location>
        <begin position="204"/>
        <end position="214"/>
    </location>
</feature>
<proteinExistence type="predicted"/>
<dbReference type="EMBL" id="JBAHYK010001904">
    <property type="protein sequence ID" value="KAL0566416.1"/>
    <property type="molecule type" value="Genomic_DNA"/>
</dbReference>
<gene>
    <name evidence="2" type="ORF">V5O48_015594</name>
</gene>
<evidence type="ECO:0000313" key="3">
    <source>
        <dbReference type="Proteomes" id="UP001465976"/>
    </source>
</evidence>
<feature type="region of interest" description="Disordered" evidence="1">
    <location>
        <begin position="1"/>
        <end position="214"/>
    </location>
</feature>
<reference evidence="2 3" key="1">
    <citation type="submission" date="2024-02" db="EMBL/GenBank/DDBJ databases">
        <title>A draft genome for the cacao thread blight pathogen Marasmius crinis-equi.</title>
        <authorList>
            <person name="Cohen S.P."/>
            <person name="Baruah I.K."/>
            <person name="Amoako-Attah I."/>
            <person name="Bukari Y."/>
            <person name="Meinhardt L.W."/>
            <person name="Bailey B.A."/>
        </authorList>
    </citation>
    <scope>NUCLEOTIDE SEQUENCE [LARGE SCALE GENOMIC DNA]</scope>
    <source>
        <strain evidence="2 3">GH-76</strain>
    </source>
</reference>
<feature type="non-terminal residue" evidence="2">
    <location>
        <position position="1"/>
    </location>
</feature>
<keyword evidence="3" id="KW-1185">Reference proteome</keyword>